<dbReference type="GO" id="GO:0016020">
    <property type="term" value="C:membrane"/>
    <property type="evidence" value="ECO:0007669"/>
    <property type="project" value="UniProtKB-SubCell"/>
</dbReference>
<keyword evidence="12" id="KW-1185">Reference proteome</keyword>
<gene>
    <name evidence="11" type="ORF">NA57DRAFT_47972</name>
</gene>
<dbReference type="EMBL" id="ML978137">
    <property type="protein sequence ID" value="KAF2093605.1"/>
    <property type="molecule type" value="Genomic_DNA"/>
</dbReference>
<dbReference type="FunFam" id="1.20.1250.20:FF:000149">
    <property type="entry name" value="MFS transporter, SP family, general alpha glucoside:H+ symporter"/>
    <property type="match status" value="1"/>
</dbReference>
<evidence type="ECO:0000256" key="9">
    <source>
        <dbReference type="SAM" id="Phobius"/>
    </source>
</evidence>
<dbReference type="GO" id="GO:0005351">
    <property type="term" value="F:carbohydrate:proton symporter activity"/>
    <property type="evidence" value="ECO:0007669"/>
    <property type="project" value="TreeGrafter"/>
</dbReference>
<sequence>MESVEGKQDALRVAQDATDQEHRMSLLSAVRLYPKAIGWSILLSTAVIMEGYDLLLMGSLYAQPAFKKKYGEQLADGTYQIPAPWQAGLSNGASVGSIIGLIINGYVSERIGFRKTMMAALSIIIGIIFIPFFAPSLEVLLVGQILIGIPWGIFQTLTTAYAAEVTPTHLRAYLTTYVNLCWVFGQLCGSGVLRAMLLRNDQWAYRIPFGLQWMWPVPLIIGISFAPESPWWLVRKNRLEDAKAALLRLTSVDKDPDFDVDKTVTLMAVTVAQEKELGTGTRYVDLFRGVDLRRTYVACACWMIQILSGSGLRSYSTYFYQQAGLATDQAFNMSIAGYALGIFGVICSWALLPKVGRRTMYLGGLVCLMTSLLIVGILGAIKQHPTSSIAWAIGSILLIYTFFYDVSVGPVCYSLVSELPAVRLRSKTIVLARASYNALNIVSNVITPYMLNPSAWNWGAKAGFFYAGTCLLSLVFTFFCIPEPKDRTFAELNILFQKKTNARKFKGEKVDLYDVQIGNFEDRKI</sequence>
<feature type="transmembrane region" description="Helical" evidence="9">
    <location>
        <begin position="116"/>
        <end position="134"/>
    </location>
</feature>
<evidence type="ECO:0000256" key="6">
    <source>
        <dbReference type="ARBA" id="ARBA00023136"/>
    </source>
</evidence>
<keyword evidence="4 9" id="KW-0812">Transmembrane</keyword>
<comment type="subcellular location">
    <subcellularLocation>
        <location evidence="1">Membrane</location>
        <topology evidence="1">Multi-pass membrane protein</topology>
    </subcellularLocation>
</comment>
<dbReference type="InterPro" id="IPR020846">
    <property type="entry name" value="MFS_dom"/>
</dbReference>
<dbReference type="AlphaFoldDB" id="A0A9P4I263"/>
<dbReference type="Proteomes" id="UP000799772">
    <property type="component" value="Unassembled WGS sequence"/>
</dbReference>
<feature type="transmembrane region" description="Helical" evidence="9">
    <location>
        <begin position="428"/>
        <end position="451"/>
    </location>
</feature>
<dbReference type="InterPro" id="IPR005828">
    <property type="entry name" value="MFS_sugar_transport-like"/>
</dbReference>
<dbReference type="Pfam" id="PF00083">
    <property type="entry name" value="Sugar_tr"/>
    <property type="match status" value="1"/>
</dbReference>
<dbReference type="Gene3D" id="1.20.1250.20">
    <property type="entry name" value="MFS general substrate transporter like domains"/>
    <property type="match status" value="1"/>
</dbReference>
<dbReference type="PROSITE" id="PS50850">
    <property type="entry name" value="MFS"/>
    <property type="match status" value="1"/>
</dbReference>
<evidence type="ECO:0000256" key="5">
    <source>
        <dbReference type="ARBA" id="ARBA00022989"/>
    </source>
</evidence>
<evidence type="ECO:0000256" key="4">
    <source>
        <dbReference type="ARBA" id="ARBA00022692"/>
    </source>
</evidence>
<dbReference type="PANTHER" id="PTHR48022">
    <property type="entry name" value="PLASTIDIC GLUCOSE TRANSPORTER 4"/>
    <property type="match status" value="1"/>
</dbReference>
<keyword evidence="11" id="KW-0762">Sugar transport</keyword>
<evidence type="ECO:0000313" key="11">
    <source>
        <dbReference type="EMBL" id="KAF2093605.1"/>
    </source>
</evidence>
<dbReference type="PANTHER" id="PTHR48022:SF5">
    <property type="entry name" value="ALPHA-GLUCOSIDES PERMEASE MPH2-RELATED"/>
    <property type="match status" value="1"/>
</dbReference>
<accession>A0A9P4I263</accession>
<feature type="transmembrane region" description="Helical" evidence="9">
    <location>
        <begin position="140"/>
        <end position="162"/>
    </location>
</feature>
<dbReference type="PROSITE" id="PS00217">
    <property type="entry name" value="SUGAR_TRANSPORT_2"/>
    <property type="match status" value="1"/>
</dbReference>
<reference evidence="11" key="1">
    <citation type="journal article" date="2020" name="Stud. Mycol.">
        <title>101 Dothideomycetes genomes: a test case for predicting lifestyles and emergence of pathogens.</title>
        <authorList>
            <person name="Haridas S."/>
            <person name="Albert R."/>
            <person name="Binder M."/>
            <person name="Bloem J."/>
            <person name="Labutti K."/>
            <person name="Salamov A."/>
            <person name="Andreopoulos B."/>
            <person name="Baker S."/>
            <person name="Barry K."/>
            <person name="Bills G."/>
            <person name="Bluhm B."/>
            <person name="Cannon C."/>
            <person name="Castanera R."/>
            <person name="Culley D."/>
            <person name="Daum C."/>
            <person name="Ezra D."/>
            <person name="Gonzalez J."/>
            <person name="Henrissat B."/>
            <person name="Kuo A."/>
            <person name="Liang C."/>
            <person name="Lipzen A."/>
            <person name="Lutzoni F."/>
            <person name="Magnuson J."/>
            <person name="Mondo S."/>
            <person name="Nolan M."/>
            <person name="Ohm R."/>
            <person name="Pangilinan J."/>
            <person name="Park H.-J."/>
            <person name="Ramirez L."/>
            <person name="Alfaro M."/>
            <person name="Sun H."/>
            <person name="Tritt A."/>
            <person name="Yoshinaga Y."/>
            <person name="Zwiers L.-H."/>
            <person name="Turgeon B."/>
            <person name="Goodwin S."/>
            <person name="Spatafora J."/>
            <person name="Crous P."/>
            <person name="Grigoriev I."/>
        </authorList>
    </citation>
    <scope>NUCLEOTIDE SEQUENCE</scope>
    <source>
        <strain evidence="11">CBS 133067</strain>
    </source>
</reference>
<keyword evidence="5 9" id="KW-1133">Transmembrane helix</keyword>
<feature type="transmembrane region" description="Helical" evidence="9">
    <location>
        <begin position="296"/>
        <end position="315"/>
    </location>
</feature>
<evidence type="ECO:0000313" key="12">
    <source>
        <dbReference type="Proteomes" id="UP000799772"/>
    </source>
</evidence>
<keyword evidence="7" id="KW-0462">Maltose metabolism</keyword>
<feature type="transmembrane region" description="Helical" evidence="9">
    <location>
        <begin position="359"/>
        <end position="381"/>
    </location>
</feature>
<dbReference type="InterPro" id="IPR003663">
    <property type="entry name" value="Sugar/inositol_transpt"/>
</dbReference>
<evidence type="ECO:0000256" key="8">
    <source>
        <dbReference type="RuleBase" id="RU003346"/>
    </source>
</evidence>
<dbReference type="GO" id="GO:0000023">
    <property type="term" value="P:maltose metabolic process"/>
    <property type="evidence" value="ECO:0007669"/>
    <property type="project" value="UniProtKB-KW"/>
</dbReference>
<dbReference type="SUPFAM" id="SSF103473">
    <property type="entry name" value="MFS general substrate transporter"/>
    <property type="match status" value="1"/>
</dbReference>
<feature type="transmembrane region" description="Helical" evidence="9">
    <location>
        <begin position="335"/>
        <end position="352"/>
    </location>
</feature>
<comment type="similarity">
    <text evidence="2 8">Belongs to the major facilitator superfamily. Sugar transporter (TC 2.A.1.1) family.</text>
</comment>
<evidence type="ECO:0000256" key="7">
    <source>
        <dbReference type="ARBA" id="ARBA00026248"/>
    </source>
</evidence>
<protein>
    <submittedName>
        <fullName evidence="11">Sugar transporter</fullName>
    </submittedName>
</protein>
<name>A0A9P4I263_9PEZI</name>
<feature type="transmembrane region" description="Helical" evidence="9">
    <location>
        <begin position="174"/>
        <end position="193"/>
    </location>
</feature>
<dbReference type="OrthoDB" id="6612291at2759"/>
<evidence type="ECO:0000256" key="3">
    <source>
        <dbReference type="ARBA" id="ARBA00022448"/>
    </source>
</evidence>
<feature type="transmembrane region" description="Helical" evidence="9">
    <location>
        <begin position="36"/>
        <end position="62"/>
    </location>
</feature>
<evidence type="ECO:0000259" key="10">
    <source>
        <dbReference type="PROSITE" id="PS50850"/>
    </source>
</evidence>
<keyword evidence="6 9" id="KW-0472">Membrane</keyword>
<comment type="caution">
    <text evidence="11">The sequence shown here is derived from an EMBL/GenBank/DDBJ whole genome shotgun (WGS) entry which is preliminary data.</text>
</comment>
<organism evidence="11 12">
    <name type="scientific">Rhizodiscina lignyota</name>
    <dbReference type="NCBI Taxonomy" id="1504668"/>
    <lineage>
        <taxon>Eukaryota</taxon>
        <taxon>Fungi</taxon>
        <taxon>Dikarya</taxon>
        <taxon>Ascomycota</taxon>
        <taxon>Pezizomycotina</taxon>
        <taxon>Dothideomycetes</taxon>
        <taxon>Pleosporomycetidae</taxon>
        <taxon>Aulographales</taxon>
        <taxon>Rhizodiscinaceae</taxon>
        <taxon>Rhizodiscina</taxon>
    </lineage>
</organism>
<keyword evidence="3 8" id="KW-0813">Transport</keyword>
<feature type="transmembrane region" description="Helical" evidence="9">
    <location>
        <begin position="393"/>
        <end position="416"/>
    </location>
</feature>
<evidence type="ECO:0000256" key="2">
    <source>
        <dbReference type="ARBA" id="ARBA00010992"/>
    </source>
</evidence>
<dbReference type="InterPro" id="IPR050360">
    <property type="entry name" value="MFS_Sugar_Transporters"/>
</dbReference>
<dbReference type="InterPro" id="IPR005829">
    <property type="entry name" value="Sugar_transporter_CS"/>
</dbReference>
<evidence type="ECO:0000256" key="1">
    <source>
        <dbReference type="ARBA" id="ARBA00004141"/>
    </source>
</evidence>
<feature type="transmembrane region" description="Helical" evidence="9">
    <location>
        <begin position="463"/>
        <end position="481"/>
    </location>
</feature>
<dbReference type="InterPro" id="IPR036259">
    <property type="entry name" value="MFS_trans_sf"/>
</dbReference>
<proteinExistence type="inferred from homology"/>
<feature type="domain" description="Major facilitator superfamily (MFS) profile" evidence="10">
    <location>
        <begin position="39"/>
        <end position="485"/>
    </location>
</feature>
<dbReference type="NCBIfam" id="TIGR00879">
    <property type="entry name" value="SP"/>
    <property type="match status" value="1"/>
</dbReference>
<feature type="transmembrane region" description="Helical" evidence="9">
    <location>
        <begin position="213"/>
        <end position="234"/>
    </location>
</feature>